<feature type="chain" id="PRO_5034674869" evidence="1">
    <location>
        <begin position="28"/>
        <end position="341"/>
    </location>
</feature>
<dbReference type="PANTHER" id="PTHR19143">
    <property type="entry name" value="FIBRINOGEN/TENASCIN/ANGIOPOEITIN"/>
    <property type="match status" value="1"/>
</dbReference>
<dbReference type="InterPro" id="IPR003609">
    <property type="entry name" value="Pan_app"/>
</dbReference>
<evidence type="ECO:0000256" key="1">
    <source>
        <dbReference type="SAM" id="SignalP"/>
    </source>
</evidence>
<dbReference type="KEGG" id="aplc:110982305"/>
<dbReference type="NCBIfam" id="NF040941">
    <property type="entry name" value="GGGWT_bact"/>
    <property type="match status" value="1"/>
</dbReference>
<feature type="signal peptide" evidence="1">
    <location>
        <begin position="1"/>
        <end position="27"/>
    </location>
</feature>
<feature type="domain" description="Fibrinogen C-terminal" evidence="3">
    <location>
        <begin position="117"/>
        <end position="340"/>
    </location>
</feature>
<evidence type="ECO:0000259" key="2">
    <source>
        <dbReference type="PROSITE" id="PS50948"/>
    </source>
</evidence>
<dbReference type="SUPFAM" id="SSF56496">
    <property type="entry name" value="Fibrinogen C-terminal domain-like"/>
    <property type="match status" value="1"/>
</dbReference>
<proteinExistence type="predicted"/>
<sequence length="341" mass="38747">MAKQNGGLAVNLFALIVFFGTFTEAVGCESRRDSVQKMVLYTAENRALRGVASTKKKVQSGVICGRECNMDKHCKSINFDESNDLCEMSNATRQELGEDLSVKPGSVYFDANENTPSFSLPPPTSCTKWMELGYDNSGVYAIYPEGLNSNGIQVYCDMETDGGGWIVFQRRQDGSVDFYRNSSEYNSGFGNLSGEFWLGNDNLISLTSHGSWVLRVDLEDWENNTAWARYEHFLIPPHSGSRLETRDFNSSSTAFDALTFNKYWAFTTKDNDHDSETDYNCAVVTEGAWWFDECEYVDTAKLNGRYYYVQPSSTQHGIRWYGWHYDVSLKGCSMKIRQRKF</sequence>
<name>A0A8B7YUE6_ACAPL</name>
<organism evidence="4 5">
    <name type="scientific">Acanthaster planci</name>
    <name type="common">Crown-of-thorns starfish</name>
    <dbReference type="NCBI Taxonomy" id="133434"/>
    <lineage>
        <taxon>Eukaryota</taxon>
        <taxon>Metazoa</taxon>
        <taxon>Echinodermata</taxon>
        <taxon>Eleutherozoa</taxon>
        <taxon>Asterozoa</taxon>
        <taxon>Asteroidea</taxon>
        <taxon>Valvatacea</taxon>
        <taxon>Valvatida</taxon>
        <taxon>Acanthasteridae</taxon>
        <taxon>Acanthaster</taxon>
    </lineage>
</organism>
<dbReference type="Pfam" id="PF00024">
    <property type="entry name" value="PAN_1"/>
    <property type="match status" value="1"/>
</dbReference>
<dbReference type="SMART" id="SM00186">
    <property type="entry name" value="FBG"/>
    <property type="match status" value="1"/>
</dbReference>
<dbReference type="InterPro" id="IPR050373">
    <property type="entry name" value="Fibrinogen_C-term_domain"/>
</dbReference>
<protein>
    <submittedName>
        <fullName evidence="5">Ficolin-3-like</fullName>
    </submittedName>
</protein>
<dbReference type="Proteomes" id="UP000694845">
    <property type="component" value="Unplaced"/>
</dbReference>
<dbReference type="Gene3D" id="3.50.4.10">
    <property type="entry name" value="Hepatocyte Growth Factor"/>
    <property type="match status" value="1"/>
</dbReference>
<dbReference type="CDD" id="cd00087">
    <property type="entry name" value="FReD"/>
    <property type="match status" value="1"/>
</dbReference>
<keyword evidence="1" id="KW-0732">Signal</keyword>
<dbReference type="GO" id="GO:0005615">
    <property type="term" value="C:extracellular space"/>
    <property type="evidence" value="ECO:0007669"/>
    <property type="project" value="TreeGrafter"/>
</dbReference>
<dbReference type="PROSITE" id="PS51406">
    <property type="entry name" value="FIBRINOGEN_C_2"/>
    <property type="match status" value="1"/>
</dbReference>
<dbReference type="PANTHER" id="PTHR19143:SF458">
    <property type="entry name" value="FIBRINOGEN C-TERMINAL DOMAIN-CONTAINING PROTEIN-RELATED"/>
    <property type="match status" value="1"/>
</dbReference>
<dbReference type="GeneID" id="110982305"/>
<dbReference type="PROSITE" id="PS50948">
    <property type="entry name" value="PAN"/>
    <property type="match status" value="1"/>
</dbReference>
<reference evidence="5" key="1">
    <citation type="submission" date="2025-08" db="UniProtKB">
        <authorList>
            <consortium name="RefSeq"/>
        </authorList>
    </citation>
    <scope>IDENTIFICATION</scope>
</reference>
<dbReference type="OrthoDB" id="6145874at2759"/>
<dbReference type="Pfam" id="PF00147">
    <property type="entry name" value="Fibrinogen_C"/>
    <property type="match status" value="1"/>
</dbReference>
<gene>
    <name evidence="5" type="primary">LOC110982305</name>
</gene>
<dbReference type="Gene3D" id="3.90.215.10">
    <property type="entry name" value="Gamma Fibrinogen, chain A, domain 1"/>
    <property type="match status" value="1"/>
</dbReference>
<evidence type="ECO:0000313" key="4">
    <source>
        <dbReference type="Proteomes" id="UP000694845"/>
    </source>
</evidence>
<dbReference type="AlphaFoldDB" id="A0A8B7YUE6"/>
<dbReference type="RefSeq" id="XP_022096327.1">
    <property type="nucleotide sequence ID" value="XM_022240635.1"/>
</dbReference>
<dbReference type="InterPro" id="IPR036056">
    <property type="entry name" value="Fibrinogen-like_C"/>
</dbReference>
<evidence type="ECO:0000313" key="5">
    <source>
        <dbReference type="RefSeq" id="XP_022096327.1"/>
    </source>
</evidence>
<dbReference type="InterPro" id="IPR002181">
    <property type="entry name" value="Fibrinogen_a/b/g_C_dom"/>
</dbReference>
<evidence type="ECO:0000259" key="3">
    <source>
        <dbReference type="PROSITE" id="PS51406"/>
    </source>
</evidence>
<dbReference type="SUPFAM" id="SSF57414">
    <property type="entry name" value="Hairpin loop containing domain-like"/>
    <property type="match status" value="1"/>
</dbReference>
<keyword evidence="4" id="KW-1185">Reference proteome</keyword>
<accession>A0A8B7YUE6</accession>
<dbReference type="OMA" id="WHYDVSL"/>
<dbReference type="InterPro" id="IPR014716">
    <property type="entry name" value="Fibrinogen_a/b/g_C_1"/>
</dbReference>
<feature type="domain" description="Apple" evidence="2">
    <location>
        <begin position="28"/>
        <end position="113"/>
    </location>
</feature>